<dbReference type="SUPFAM" id="SSF52266">
    <property type="entry name" value="SGNH hydrolase"/>
    <property type="match status" value="1"/>
</dbReference>
<proteinExistence type="predicted"/>
<organism evidence="4 5">
    <name type="scientific">Mucilaginibacter jinjuensis</name>
    <dbReference type="NCBI Taxonomy" id="1176721"/>
    <lineage>
        <taxon>Bacteria</taxon>
        <taxon>Pseudomonadati</taxon>
        <taxon>Bacteroidota</taxon>
        <taxon>Sphingobacteriia</taxon>
        <taxon>Sphingobacteriales</taxon>
        <taxon>Sphingobacteriaceae</taxon>
        <taxon>Mucilaginibacter</taxon>
    </lineage>
</organism>
<feature type="transmembrane region" description="Helical" evidence="1">
    <location>
        <begin position="168"/>
        <end position="184"/>
    </location>
</feature>
<feature type="transmembrane region" description="Helical" evidence="1">
    <location>
        <begin position="345"/>
        <end position="367"/>
    </location>
</feature>
<feature type="domain" description="Acyltransferase 3" evidence="2">
    <location>
        <begin position="8"/>
        <end position="330"/>
    </location>
</feature>
<dbReference type="InterPro" id="IPR050879">
    <property type="entry name" value="Acyltransferase_3"/>
</dbReference>
<feature type="transmembrane region" description="Helical" evidence="1">
    <location>
        <begin position="190"/>
        <end position="213"/>
    </location>
</feature>
<feature type="transmembrane region" description="Helical" evidence="1">
    <location>
        <begin position="74"/>
        <end position="95"/>
    </location>
</feature>
<feature type="transmembrane region" description="Helical" evidence="1">
    <location>
        <begin position="34"/>
        <end position="53"/>
    </location>
</feature>
<sequence>MSTTTYRPEIDGLRAIAVLAVILFHFNANLFPGGYLGVDIFFVISGYLITGLIKKDLDNNQFNFGNFYLRRIKRIIPALYILLLIVTIIAAILLLPTDFKDYSRSLLSQSVFSSNIYFYFKSDYFDTPSLLKPILHTWSLSVEEQFYIIYPLLLVGLFKLFKRNTGSMLFVLAIFIIGASYYYYDKNQSAVFFLSPFRSWELLLGAILNYSFVNTKLANKPLQEILSWGGLAAILYSIIFLSKTSQMHGLVAIVPTLCTAFIILANSNSITSAGKLLSLQPINYTGKISYSLYLWHWPLIVFYIYIFGNISLPVAICIFIVSYLIAVLSYRFIETPFRYQSIFKSLTSYFLLAFTGAFFFLIIGYSINRKNGFPNRFSPNITQLLASAAERPGCTPRIFYRKRQMQYINRCDTDTASKPGILVWGDSHSGMLQPVLKVLSDRYKDKYALYSCPSALNVFIAYKDQSYKQSPCYSSNQEIINYIKENNIKCILFASSWSQYTEGRELKMEGAGQQDKLYADSLTTQFSTTDSKRVFKSKFTYTVNLLTNLNVDVWIMEQVPQHEFWAPNEIAKRLIYKQDTTKIGRNLADHQQRQSFVNSVFTELAKNKHVHILDPTAYFLKNHNFLTVYKNGRSLYSDYNHLSAAGAYLLEPMFTPMFESLHQPETGQ</sequence>
<dbReference type="InterPro" id="IPR043968">
    <property type="entry name" value="SGNH"/>
</dbReference>
<dbReference type="Pfam" id="PF01757">
    <property type="entry name" value="Acyl_transf_3"/>
    <property type="match status" value="1"/>
</dbReference>
<keyword evidence="4" id="KW-0808">Transferase</keyword>
<dbReference type="PANTHER" id="PTHR23028:SF53">
    <property type="entry name" value="ACYL_TRANSF_3 DOMAIN-CONTAINING PROTEIN"/>
    <property type="match status" value="1"/>
</dbReference>
<protein>
    <submittedName>
        <fullName evidence="4">Acyltransferase family protein</fullName>
    </submittedName>
</protein>
<keyword evidence="1" id="KW-0472">Membrane</keyword>
<evidence type="ECO:0000313" key="5">
    <source>
        <dbReference type="Proteomes" id="UP001216139"/>
    </source>
</evidence>
<keyword evidence="5" id="KW-1185">Reference proteome</keyword>
<reference evidence="4 5" key="1">
    <citation type="submission" date="2023-02" db="EMBL/GenBank/DDBJ databases">
        <title>Genome sequence of Mucilaginibacter jinjuensis strain KACC 16571.</title>
        <authorList>
            <person name="Kim S."/>
            <person name="Heo J."/>
            <person name="Kwon S.-W."/>
        </authorList>
    </citation>
    <scope>NUCLEOTIDE SEQUENCE [LARGE SCALE GENOMIC DNA]</scope>
    <source>
        <strain evidence="4 5">KACC 16571</strain>
    </source>
</reference>
<feature type="transmembrane region" description="Helical" evidence="1">
    <location>
        <begin position="312"/>
        <end position="333"/>
    </location>
</feature>
<dbReference type="Proteomes" id="UP001216139">
    <property type="component" value="Chromosome"/>
</dbReference>
<keyword evidence="4" id="KW-0012">Acyltransferase</keyword>
<dbReference type="PANTHER" id="PTHR23028">
    <property type="entry name" value="ACETYLTRANSFERASE"/>
    <property type="match status" value="1"/>
</dbReference>
<evidence type="ECO:0000313" key="4">
    <source>
        <dbReference type="EMBL" id="WCT10733.1"/>
    </source>
</evidence>
<accession>A0ABY7T4L5</accession>
<evidence type="ECO:0000259" key="2">
    <source>
        <dbReference type="Pfam" id="PF01757"/>
    </source>
</evidence>
<dbReference type="RefSeq" id="WP_273628926.1">
    <property type="nucleotide sequence ID" value="NZ_CP117167.1"/>
</dbReference>
<gene>
    <name evidence="4" type="ORF">PQO05_18515</name>
</gene>
<evidence type="ECO:0000259" key="3">
    <source>
        <dbReference type="Pfam" id="PF19040"/>
    </source>
</evidence>
<keyword evidence="1" id="KW-0812">Transmembrane</keyword>
<name>A0ABY7T4L5_9SPHI</name>
<feature type="transmembrane region" description="Helical" evidence="1">
    <location>
        <begin position="225"/>
        <end position="241"/>
    </location>
</feature>
<dbReference type="GO" id="GO:0016746">
    <property type="term" value="F:acyltransferase activity"/>
    <property type="evidence" value="ECO:0007669"/>
    <property type="project" value="UniProtKB-KW"/>
</dbReference>
<feature type="domain" description="SGNH" evidence="3">
    <location>
        <begin position="409"/>
        <end position="656"/>
    </location>
</feature>
<dbReference type="EMBL" id="CP117167">
    <property type="protein sequence ID" value="WCT10733.1"/>
    <property type="molecule type" value="Genomic_DNA"/>
</dbReference>
<dbReference type="Pfam" id="PF19040">
    <property type="entry name" value="SGNH"/>
    <property type="match status" value="1"/>
</dbReference>
<feature type="transmembrane region" description="Helical" evidence="1">
    <location>
        <begin position="247"/>
        <end position="267"/>
    </location>
</feature>
<evidence type="ECO:0000256" key="1">
    <source>
        <dbReference type="SAM" id="Phobius"/>
    </source>
</evidence>
<dbReference type="InterPro" id="IPR002656">
    <property type="entry name" value="Acyl_transf_3_dom"/>
</dbReference>
<keyword evidence="1" id="KW-1133">Transmembrane helix</keyword>
<feature type="transmembrane region" description="Helical" evidence="1">
    <location>
        <begin position="12"/>
        <end position="28"/>
    </location>
</feature>